<gene>
    <name evidence="4" type="ORF">DM01DRAFT_1385052</name>
</gene>
<reference evidence="4 5" key="1">
    <citation type="submission" date="2016-07" db="EMBL/GenBank/DDBJ databases">
        <title>Pervasive Adenine N6-methylation of Active Genes in Fungi.</title>
        <authorList>
            <consortium name="DOE Joint Genome Institute"/>
            <person name="Mondo S.J."/>
            <person name="Dannebaum R.O."/>
            <person name="Kuo R.C."/>
            <person name="Labutti K."/>
            <person name="Haridas S."/>
            <person name="Kuo A."/>
            <person name="Salamov A."/>
            <person name="Ahrendt S.R."/>
            <person name="Lipzen A."/>
            <person name="Sullivan W."/>
            <person name="Andreopoulos W.B."/>
            <person name="Clum A."/>
            <person name="Lindquist E."/>
            <person name="Daum C."/>
            <person name="Ramamoorthy G.K."/>
            <person name="Gryganskyi A."/>
            <person name="Culley D."/>
            <person name="Magnuson J.K."/>
            <person name="James T.Y."/>
            <person name="O'Malley M.A."/>
            <person name="Stajich J.E."/>
            <person name="Spatafora J.W."/>
            <person name="Visel A."/>
            <person name="Grigoriev I.V."/>
        </authorList>
    </citation>
    <scope>NUCLEOTIDE SEQUENCE [LARGE SCALE GENOMIC DNA]</scope>
    <source>
        <strain evidence="4 5">NRRL 3301</strain>
    </source>
</reference>
<protein>
    <submittedName>
        <fullName evidence="4">PGAM-domain-containing protein</fullName>
    </submittedName>
</protein>
<accession>A0A1X2GBK8</accession>
<dbReference type="InterPro" id="IPR051695">
    <property type="entry name" value="Phosphoglycerate_Mutase"/>
</dbReference>
<dbReference type="SMART" id="SM00855">
    <property type="entry name" value="PGAM"/>
    <property type="match status" value="1"/>
</dbReference>
<comment type="caution">
    <text evidence="4">The sequence shown here is derived from an EMBL/GenBank/DDBJ whole genome shotgun (WGS) entry which is preliminary data.</text>
</comment>
<dbReference type="Pfam" id="PF00300">
    <property type="entry name" value="His_Phos_1"/>
    <property type="match status" value="1"/>
</dbReference>
<dbReference type="GO" id="GO:0045820">
    <property type="term" value="P:negative regulation of glycolytic process"/>
    <property type="evidence" value="ECO:0007669"/>
    <property type="project" value="TreeGrafter"/>
</dbReference>
<feature type="active site" description="Tele-phosphohistidine intermediate" evidence="2">
    <location>
        <position position="11"/>
    </location>
</feature>
<evidence type="ECO:0000313" key="4">
    <source>
        <dbReference type="EMBL" id="ORX49895.1"/>
    </source>
</evidence>
<evidence type="ECO:0000256" key="1">
    <source>
        <dbReference type="ARBA" id="ARBA00022801"/>
    </source>
</evidence>
<evidence type="ECO:0000256" key="2">
    <source>
        <dbReference type="PIRSR" id="PIRSR613078-1"/>
    </source>
</evidence>
<dbReference type="Proteomes" id="UP000242146">
    <property type="component" value="Unassembled WGS sequence"/>
</dbReference>
<dbReference type="Gene3D" id="3.40.50.1240">
    <property type="entry name" value="Phosphoglycerate mutase-like"/>
    <property type="match status" value="1"/>
</dbReference>
<sequence length="224" mass="25180">MTELRITLIRHGNTDANNLRILQGQTDTLLSSLGHQQAILAGERLAEERFDRIYSSDLQRCQQTTRAISVHHPNTPMQLMAELRERSFGGLSGQPVATVFHNGECNDDFIASHGGETTDQFRERVRRGYQKLVQDSMQHKDHHVLVVTHGGPLSSLSAWWVNQLQYQVADDAYHRQQGHTNTAITTIQVLDNHMSGKIILFNSSSHLTSLADHESMQNNPPPSV</sequence>
<feature type="active site" description="Proton donor/acceptor" evidence="2">
    <location>
        <position position="85"/>
    </location>
</feature>
<dbReference type="CDD" id="cd07067">
    <property type="entry name" value="HP_PGM_like"/>
    <property type="match status" value="1"/>
</dbReference>
<dbReference type="GO" id="GO:0005829">
    <property type="term" value="C:cytosol"/>
    <property type="evidence" value="ECO:0007669"/>
    <property type="project" value="TreeGrafter"/>
</dbReference>
<proteinExistence type="predicted"/>
<dbReference type="STRING" id="101127.A0A1X2GBK8"/>
<dbReference type="PANTHER" id="PTHR46517:SF1">
    <property type="entry name" value="FRUCTOSE-2,6-BISPHOSPHATASE TIGAR"/>
    <property type="match status" value="1"/>
</dbReference>
<dbReference type="GO" id="GO:0043456">
    <property type="term" value="P:regulation of pentose-phosphate shunt"/>
    <property type="evidence" value="ECO:0007669"/>
    <property type="project" value="TreeGrafter"/>
</dbReference>
<feature type="binding site" evidence="3">
    <location>
        <begin position="10"/>
        <end position="17"/>
    </location>
    <ligand>
        <name>substrate</name>
    </ligand>
</feature>
<evidence type="ECO:0000313" key="5">
    <source>
        <dbReference type="Proteomes" id="UP000242146"/>
    </source>
</evidence>
<dbReference type="AlphaFoldDB" id="A0A1X2GBK8"/>
<dbReference type="InterPro" id="IPR013078">
    <property type="entry name" value="His_Pase_superF_clade-1"/>
</dbReference>
<feature type="binding site" evidence="3">
    <location>
        <position position="60"/>
    </location>
    <ligand>
        <name>substrate</name>
    </ligand>
</feature>
<dbReference type="GO" id="GO:0004331">
    <property type="term" value="F:fructose-2,6-bisphosphate 2-phosphatase activity"/>
    <property type="evidence" value="ECO:0007669"/>
    <property type="project" value="TreeGrafter"/>
</dbReference>
<organism evidence="4 5">
    <name type="scientific">Hesseltinella vesiculosa</name>
    <dbReference type="NCBI Taxonomy" id="101127"/>
    <lineage>
        <taxon>Eukaryota</taxon>
        <taxon>Fungi</taxon>
        <taxon>Fungi incertae sedis</taxon>
        <taxon>Mucoromycota</taxon>
        <taxon>Mucoromycotina</taxon>
        <taxon>Mucoromycetes</taxon>
        <taxon>Mucorales</taxon>
        <taxon>Cunninghamellaceae</taxon>
        <taxon>Hesseltinella</taxon>
    </lineage>
</organism>
<dbReference type="SUPFAM" id="SSF53254">
    <property type="entry name" value="Phosphoglycerate mutase-like"/>
    <property type="match status" value="1"/>
</dbReference>
<keyword evidence="1" id="KW-0378">Hydrolase</keyword>
<dbReference type="OrthoDB" id="354304at2759"/>
<name>A0A1X2GBK8_9FUNG</name>
<dbReference type="InterPro" id="IPR029033">
    <property type="entry name" value="His_PPase_superfam"/>
</dbReference>
<keyword evidence="5" id="KW-1185">Reference proteome</keyword>
<evidence type="ECO:0000256" key="3">
    <source>
        <dbReference type="PIRSR" id="PIRSR613078-2"/>
    </source>
</evidence>
<dbReference type="PANTHER" id="PTHR46517">
    <property type="entry name" value="FRUCTOSE-2,6-BISPHOSPHATASE TIGAR"/>
    <property type="match status" value="1"/>
</dbReference>
<dbReference type="EMBL" id="MCGT01000025">
    <property type="protein sequence ID" value="ORX49895.1"/>
    <property type="molecule type" value="Genomic_DNA"/>
</dbReference>